<feature type="region of interest" description="Disordered" evidence="1">
    <location>
        <begin position="84"/>
        <end position="195"/>
    </location>
</feature>
<evidence type="ECO:0000313" key="3">
    <source>
        <dbReference type="Proteomes" id="UP001165122"/>
    </source>
</evidence>
<protein>
    <submittedName>
        <fullName evidence="2">Uncharacterized protein</fullName>
    </submittedName>
</protein>
<evidence type="ECO:0000256" key="1">
    <source>
        <dbReference type="SAM" id="MobiDB-lite"/>
    </source>
</evidence>
<feature type="compositionally biased region" description="Basic and acidic residues" evidence="1">
    <location>
        <begin position="123"/>
        <end position="140"/>
    </location>
</feature>
<evidence type="ECO:0000313" key="2">
    <source>
        <dbReference type="EMBL" id="GMH76711.1"/>
    </source>
</evidence>
<dbReference type="AlphaFoldDB" id="A0A9W7AU87"/>
<comment type="caution">
    <text evidence="2">The sequence shown here is derived from an EMBL/GenBank/DDBJ whole genome shotgun (WGS) entry which is preliminary data.</text>
</comment>
<keyword evidence="3" id="KW-1185">Reference proteome</keyword>
<name>A0A9W7AU87_9STRA</name>
<dbReference type="EMBL" id="BRXW01000774">
    <property type="protein sequence ID" value="GMH76711.1"/>
    <property type="molecule type" value="Genomic_DNA"/>
</dbReference>
<accession>A0A9W7AU87</accession>
<organism evidence="2 3">
    <name type="scientific">Triparma laevis f. longispina</name>
    <dbReference type="NCBI Taxonomy" id="1714387"/>
    <lineage>
        <taxon>Eukaryota</taxon>
        <taxon>Sar</taxon>
        <taxon>Stramenopiles</taxon>
        <taxon>Ochrophyta</taxon>
        <taxon>Bolidophyceae</taxon>
        <taxon>Parmales</taxon>
        <taxon>Triparmaceae</taxon>
        <taxon>Triparma</taxon>
    </lineage>
</organism>
<sequence length="195" mass="21048">MGIFSSSGVATFQFASAALAKARALIFKYVCDRCGISGVSVITKEGEGDVFEIDRFGGGGSSEVRVGVGVGGGGGFEGFGVEDEGFFGGNRGREQGVTRLEPEEEEEEEEEVGLRLGNEQEQELERLRRQHEENRGKDESTGGGVGHGDDNDNHDVDDYDDERNTAARDESTKTTPIVVRRRLGSTGSEEKEFDS</sequence>
<proteinExistence type="predicted"/>
<reference evidence="3" key="1">
    <citation type="journal article" date="2023" name="Commun. Biol.">
        <title>Genome analysis of Parmales, the sister group of diatoms, reveals the evolutionary specialization of diatoms from phago-mixotrophs to photoautotrophs.</title>
        <authorList>
            <person name="Ban H."/>
            <person name="Sato S."/>
            <person name="Yoshikawa S."/>
            <person name="Yamada K."/>
            <person name="Nakamura Y."/>
            <person name="Ichinomiya M."/>
            <person name="Sato N."/>
            <person name="Blanc-Mathieu R."/>
            <person name="Endo H."/>
            <person name="Kuwata A."/>
            <person name="Ogata H."/>
        </authorList>
    </citation>
    <scope>NUCLEOTIDE SEQUENCE [LARGE SCALE GENOMIC DNA]</scope>
    <source>
        <strain evidence="3">NIES 3700</strain>
    </source>
</reference>
<feature type="compositionally biased region" description="Acidic residues" evidence="1">
    <location>
        <begin position="102"/>
        <end position="111"/>
    </location>
</feature>
<feature type="compositionally biased region" description="Basic and acidic residues" evidence="1">
    <location>
        <begin position="147"/>
        <end position="172"/>
    </location>
</feature>
<gene>
    <name evidence="2" type="ORF">TrLO_g15864</name>
</gene>
<dbReference type="Proteomes" id="UP001165122">
    <property type="component" value="Unassembled WGS sequence"/>
</dbReference>